<reference evidence="1 2" key="1">
    <citation type="journal article" date="2016" name="Nat. Commun.">
        <title>Local admixture of amplified and diversified secreted pathogenesis determinants shapes mosaic Toxoplasma gondii genomes.</title>
        <authorList>
            <person name="Lorenzi H."/>
            <person name="Khan A."/>
            <person name="Behnke M.S."/>
            <person name="Namasivayam S."/>
            <person name="Swapna L.S."/>
            <person name="Hadjithomas M."/>
            <person name="Karamycheva S."/>
            <person name="Pinney D."/>
            <person name="Brunk B.P."/>
            <person name="Ajioka J.W."/>
            <person name="Ajzenberg D."/>
            <person name="Boothroyd J.C."/>
            <person name="Boyle J.P."/>
            <person name="Darde M.L."/>
            <person name="Diaz-Miranda M.A."/>
            <person name="Dubey J.P."/>
            <person name="Fritz H.M."/>
            <person name="Gennari S.M."/>
            <person name="Gregory B.D."/>
            <person name="Kim K."/>
            <person name="Saeij J.P."/>
            <person name="Su C."/>
            <person name="White M.W."/>
            <person name="Zhu X.Q."/>
            <person name="Howe D.K."/>
            <person name="Rosenthal B.M."/>
            <person name="Grigg M.E."/>
            <person name="Parkinson J."/>
            <person name="Liu L."/>
            <person name="Kissinger J.C."/>
            <person name="Roos D.S."/>
            <person name="Sibley L.D."/>
        </authorList>
    </citation>
    <scope>NUCLEOTIDE SEQUENCE [LARGE SCALE GENOMIC DNA]</scope>
    <source>
        <strain evidence="1 2">COUG</strain>
    </source>
</reference>
<evidence type="ECO:0000313" key="1">
    <source>
        <dbReference type="EMBL" id="PIL96711.1"/>
    </source>
</evidence>
<organism evidence="1 2">
    <name type="scientific">Toxoplasma gondii COUG</name>
    <dbReference type="NCBI Taxonomy" id="1074873"/>
    <lineage>
        <taxon>Eukaryota</taxon>
        <taxon>Sar</taxon>
        <taxon>Alveolata</taxon>
        <taxon>Apicomplexa</taxon>
        <taxon>Conoidasida</taxon>
        <taxon>Coccidia</taxon>
        <taxon>Eucoccidiorida</taxon>
        <taxon>Eimeriorina</taxon>
        <taxon>Sarcocystidae</taxon>
        <taxon>Toxoplasma</taxon>
    </lineage>
</organism>
<gene>
    <name evidence="1" type="ORF">TGCOUG_217178</name>
</gene>
<proteinExistence type="predicted"/>
<protein>
    <submittedName>
        <fullName evidence="1">Uncharacterized protein</fullName>
    </submittedName>
</protein>
<dbReference type="VEuPathDB" id="ToxoDB:TGCOUG_217178"/>
<accession>A0A2G8XNW0</accession>
<dbReference type="EMBL" id="AGQR02003475">
    <property type="protein sequence ID" value="PIL96711.1"/>
    <property type="molecule type" value="Genomic_DNA"/>
</dbReference>
<dbReference type="AlphaFoldDB" id="A0A2G8XNW0"/>
<evidence type="ECO:0000313" key="2">
    <source>
        <dbReference type="Proteomes" id="UP000236343"/>
    </source>
</evidence>
<comment type="caution">
    <text evidence="1">The sequence shown here is derived from an EMBL/GenBank/DDBJ whole genome shotgun (WGS) entry which is preliminary data.</text>
</comment>
<dbReference type="Proteomes" id="UP000236343">
    <property type="component" value="Unassembled WGS sequence"/>
</dbReference>
<name>A0A2G8XNW0_TOXGO</name>
<sequence length="312" mass="35777">MICLVTSGSAIPKATQVLSDRGVIIEYRCYSPYASHLLHILLLWLRAGNKRLLQSAHREQCEQRVEGLDEATGDVEAEYMQRLHRTRQAAETAECCASLNDEPDIRVFFLMSPQNFMRVELTIEARVVRIELPFKDMMNGVYFFRGENPEDVRMLVRFRSAPRVYVEARSLRAASRRNIQHFQQFSRWFVSRIRRRESGRSSQLDPGGLSAAALPALAELEGLERRVSTEKLPEAKKIYRKQTWIHCFEFGENQSSALPELKNAEACTAFRSVRLPRLLACNIFFGSDKQRFRSQLQGSSSLSSQVLPLFPS</sequence>